<gene>
    <name evidence="2" type="ORF">CSHISOI_11315</name>
</gene>
<accession>A0A5Q4BBA9</accession>
<dbReference type="OrthoDB" id="10366378at2759"/>
<reference evidence="2 3" key="1">
    <citation type="journal article" date="2019" name="Sci. Rep.">
        <title>Colletotrichum shisoi sp. nov., an anthracnose pathogen of Perilla frutescens in Japan: molecular phylogenetic, morphological and genomic evidence.</title>
        <authorList>
            <person name="Gan P."/>
            <person name="Tsushima A."/>
            <person name="Hiroyama R."/>
            <person name="Narusaka M."/>
            <person name="Takano Y."/>
            <person name="Narusaka Y."/>
            <person name="Kawaradani M."/>
            <person name="Damm U."/>
            <person name="Shirasu K."/>
        </authorList>
    </citation>
    <scope>NUCLEOTIDE SEQUENCE [LARGE SCALE GENOMIC DNA]</scope>
    <source>
        <strain evidence="2 3">PG-2018a</strain>
    </source>
</reference>
<keyword evidence="3" id="KW-1185">Reference proteome</keyword>
<comment type="caution">
    <text evidence="2">The sequence shown here is derived from an EMBL/GenBank/DDBJ whole genome shotgun (WGS) entry which is preliminary data.</text>
</comment>
<keyword evidence="1" id="KW-0732">Signal</keyword>
<feature type="signal peptide" evidence="1">
    <location>
        <begin position="1"/>
        <end position="20"/>
    </location>
</feature>
<feature type="chain" id="PRO_5025015081" evidence="1">
    <location>
        <begin position="21"/>
        <end position="201"/>
    </location>
</feature>
<name>A0A5Q4BBA9_9PEZI</name>
<dbReference type="EMBL" id="PUHP01002848">
    <property type="protein sequence ID" value="TQN64106.1"/>
    <property type="molecule type" value="Genomic_DNA"/>
</dbReference>
<evidence type="ECO:0000313" key="2">
    <source>
        <dbReference type="EMBL" id="TQN64106.1"/>
    </source>
</evidence>
<sequence>MRLLWIFALWATLLQRLVTCDDFTGFSLQKEFYNVLAKKVWHVYYEDYKAERQPVVVAEIRNWLGTLVVLHEVEKNHRKLNKDDALSLDNILAKLWNLKGPKVPPTKLYYMNVNRADIIIAATTAREIQNKKVSSFTIRLENREAWEVMMKSRYGQVAKDFGKHYNKHVSSIEFERRKINDIEDITFYFKYRCQSCGGEHT</sequence>
<protein>
    <submittedName>
        <fullName evidence="2">Uncharacterized protein</fullName>
    </submittedName>
</protein>
<evidence type="ECO:0000313" key="3">
    <source>
        <dbReference type="Proteomes" id="UP000326340"/>
    </source>
</evidence>
<dbReference type="AlphaFoldDB" id="A0A5Q4BBA9"/>
<proteinExistence type="predicted"/>
<dbReference type="Proteomes" id="UP000326340">
    <property type="component" value="Unassembled WGS sequence"/>
</dbReference>
<organism evidence="2 3">
    <name type="scientific">Colletotrichum shisoi</name>
    <dbReference type="NCBI Taxonomy" id="2078593"/>
    <lineage>
        <taxon>Eukaryota</taxon>
        <taxon>Fungi</taxon>
        <taxon>Dikarya</taxon>
        <taxon>Ascomycota</taxon>
        <taxon>Pezizomycotina</taxon>
        <taxon>Sordariomycetes</taxon>
        <taxon>Hypocreomycetidae</taxon>
        <taxon>Glomerellales</taxon>
        <taxon>Glomerellaceae</taxon>
        <taxon>Colletotrichum</taxon>
        <taxon>Colletotrichum destructivum species complex</taxon>
    </lineage>
</organism>
<evidence type="ECO:0000256" key="1">
    <source>
        <dbReference type="SAM" id="SignalP"/>
    </source>
</evidence>